<keyword evidence="1" id="KW-1133">Transmembrane helix</keyword>
<name>A0ABU2M0X0_9ACTN</name>
<feature type="transmembrane region" description="Helical" evidence="1">
    <location>
        <begin position="6"/>
        <end position="24"/>
    </location>
</feature>
<gene>
    <name evidence="2" type="ORF">RNC47_34890</name>
</gene>
<evidence type="ECO:0000313" key="2">
    <source>
        <dbReference type="EMBL" id="MDT0323501.1"/>
    </source>
</evidence>
<dbReference type="Proteomes" id="UP001183420">
    <property type="component" value="Unassembled WGS sequence"/>
</dbReference>
<dbReference type="Pfam" id="PF14023">
    <property type="entry name" value="Bestrophin-like"/>
    <property type="match status" value="1"/>
</dbReference>
<evidence type="ECO:0000256" key="1">
    <source>
        <dbReference type="SAM" id="Phobius"/>
    </source>
</evidence>
<reference evidence="3" key="1">
    <citation type="submission" date="2023-07" db="EMBL/GenBank/DDBJ databases">
        <title>30 novel species of actinomycetes from the DSMZ collection.</title>
        <authorList>
            <person name="Nouioui I."/>
        </authorList>
    </citation>
    <scope>NUCLEOTIDE SEQUENCE [LARGE SCALE GENOMIC DNA]</scope>
    <source>
        <strain evidence="3">DSM 44918</strain>
    </source>
</reference>
<accession>A0ABU2M0X0</accession>
<comment type="caution">
    <text evidence="2">The sequence shown here is derived from an EMBL/GenBank/DDBJ whole genome shotgun (WGS) entry which is preliminary data.</text>
</comment>
<keyword evidence="1" id="KW-0812">Transmembrane</keyword>
<feature type="transmembrane region" description="Helical" evidence="1">
    <location>
        <begin position="44"/>
        <end position="65"/>
    </location>
</feature>
<evidence type="ECO:0008006" key="4">
    <source>
        <dbReference type="Google" id="ProtNLM"/>
    </source>
</evidence>
<keyword evidence="3" id="KW-1185">Reference proteome</keyword>
<dbReference type="RefSeq" id="WP_311604752.1">
    <property type="nucleotide sequence ID" value="NZ_JAVREM010000115.1"/>
</dbReference>
<evidence type="ECO:0000313" key="3">
    <source>
        <dbReference type="Proteomes" id="UP001183420"/>
    </source>
</evidence>
<dbReference type="InterPro" id="IPR025333">
    <property type="entry name" value="DUF4239"/>
</dbReference>
<proteinExistence type="predicted"/>
<dbReference type="EMBL" id="JAVREM010000115">
    <property type="protein sequence ID" value="MDT0323501.1"/>
    <property type="molecule type" value="Genomic_DNA"/>
</dbReference>
<sequence length="256" mass="28174">MSEWLALTVIILVTCGAVFLIAVFRQRRAGESDDPSETPDVIEYMTMMLGVVYAIVLGLAIAGVWEARGAAEDWVRQEAQALHEMDVRAGVFPAEVRDAIRADVAGYVDYVLDEEWPLLQDEGELGDRGDELLLRLREVITGREPTTVRETESYQGLVDQLARVDEARVGRGQSAEPTMPLAVWIGLVSGAAVVIGMVFVLQIRRSARELLLAGLFTAMIAFLLFLVWHFDAPYARGLNDVTETYTALFPQAGTGS</sequence>
<protein>
    <recommendedName>
        <fullName evidence="4">DUF4239 domain-containing protein</fullName>
    </recommendedName>
</protein>
<organism evidence="2 3">
    <name type="scientific">Streptomyces millisiae</name>
    <dbReference type="NCBI Taxonomy" id="3075542"/>
    <lineage>
        <taxon>Bacteria</taxon>
        <taxon>Bacillati</taxon>
        <taxon>Actinomycetota</taxon>
        <taxon>Actinomycetes</taxon>
        <taxon>Kitasatosporales</taxon>
        <taxon>Streptomycetaceae</taxon>
        <taxon>Streptomyces</taxon>
    </lineage>
</organism>
<feature type="transmembrane region" description="Helical" evidence="1">
    <location>
        <begin position="181"/>
        <end position="203"/>
    </location>
</feature>
<feature type="transmembrane region" description="Helical" evidence="1">
    <location>
        <begin position="210"/>
        <end position="230"/>
    </location>
</feature>
<keyword evidence="1" id="KW-0472">Membrane</keyword>